<sequence length="178" mass="19354">MIHRTRVRTLALVTGALLLAGCASNRPTGPARSPDDTVRAAQLVLADHCLTDRGLTPPRPGQRAQSPADEERVADALFGRPPAELSLTLANGIPVRAHTDGCLAAAQRTLYGDQKRWFQVSTVVNNLKPEAAWRHTSLAAVRERHRADLTTWRRLRAHALDVSARILRTTPDPTGGTP</sequence>
<protein>
    <recommendedName>
        <fullName evidence="3">Lipoprotein</fullName>
    </recommendedName>
</protein>
<name>A0AAU8J5Z5_9ACTN</name>
<dbReference type="AlphaFoldDB" id="A0AAU8J5Z5"/>
<proteinExistence type="predicted"/>
<dbReference type="EMBL" id="CP159534">
    <property type="protein sequence ID" value="XCJ75337.1"/>
    <property type="molecule type" value="Genomic_DNA"/>
</dbReference>
<accession>A0AAU8J5Z5</accession>
<keyword evidence="1" id="KW-0732">Signal</keyword>
<reference evidence="2" key="1">
    <citation type="submission" date="2024-06" db="EMBL/GenBank/DDBJ databases">
        <title>Streptomyces sp. strain HUAS MG91 genome sequences.</title>
        <authorList>
            <person name="Mo P."/>
        </authorList>
    </citation>
    <scope>NUCLEOTIDE SEQUENCE</scope>
    <source>
        <strain evidence="2">HUAS MG91</strain>
    </source>
</reference>
<organism evidence="2">
    <name type="scientific">Streptomyces tabacisoli</name>
    <dbReference type="NCBI Taxonomy" id="3156398"/>
    <lineage>
        <taxon>Bacteria</taxon>
        <taxon>Bacillati</taxon>
        <taxon>Actinomycetota</taxon>
        <taxon>Actinomycetes</taxon>
        <taxon>Kitasatosporales</taxon>
        <taxon>Streptomycetaceae</taxon>
        <taxon>Streptomyces</taxon>
    </lineage>
</organism>
<dbReference type="RefSeq" id="WP_353946772.1">
    <property type="nucleotide sequence ID" value="NZ_CP159534.1"/>
</dbReference>
<dbReference type="PROSITE" id="PS51257">
    <property type="entry name" value="PROKAR_LIPOPROTEIN"/>
    <property type="match status" value="1"/>
</dbReference>
<evidence type="ECO:0000256" key="1">
    <source>
        <dbReference type="SAM" id="SignalP"/>
    </source>
</evidence>
<feature type="chain" id="PRO_5043627720" description="Lipoprotein" evidence="1">
    <location>
        <begin position="26"/>
        <end position="178"/>
    </location>
</feature>
<gene>
    <name evidence="2" type="ORF">ABII15_37565</name>
</gene>
<dbReference type="KEGG" id="stac:ABII15_37565"/>
<evidence type="ECO:0000313" key="2">
    <source>
        <dbReference type="EMBL" id="XCJ75337.1"/>
    </source>
</evidence>
<evidence type="ECO:0008006" key="3">
    <source>
        <dbReference type="Google" id="ProtNLM"/>
    </source>
</evidence>
<feature type="signal peptide" evidence="1">
    <location>
        <begin position="1"/>
        <end position="25"/>
    </location>
</feature>